<proteinExistence type="predicted"/>
<dbReference type="OrthoDB" id="1454256at2"/>
<gene>
    <name evidence="1" type="ORF">SAMN05444483_104121</name>
</gene>
<dbReference type="Proteomes" id="UP000183945">
    <property type="component" value="Unassembled WGS sequence"/>
</dbReference>
<organism evidence="1 2">
    <name type="scientific">Salegentibacter echinorum</name>
    <dbReference type="NCBI Taxonomy" id="1073325"/>
    <lineage>
        <taxon>Bacteria</taxon>
        <taxon>Pseudomonadati</taxon>
        <taxon>Bacteroidota</taxon>
        <taxon>Flavobacteriia</taxon>
        <taxon>Flavobacteriales</taxon>
        <taxon>Flavobacteriaceae</taxon>
        <taxon>Salegentibacter</taxon>
    </lineage>
</organism>
<protein>
    <recommendedName>
        <fullName evidence="3">YtxH domain-containing protein</fullName>
    </recommendedName>
</protein>
<evidence type="ECO:0000313" key="2">
    <source>
        <dbReference type="Proteomes" id="UP000183945"/>
    </source>
</evidence>
<dbReference type="AlphaFoldDB" id="A0A1M5GEU1"/>
<name>A0A1M5GEU1_SALEC</name>
<keyword evidence="2" id="KW-1185">Reference proteome</keyword>
<evidence type="ECO:0000313" key="1">
    <source>
        <dbReference type="EMBL" id="SHG02021.1"/>
    </source>
</evidence>
<accession>A0A1M5GEU1</accession>
<reference evidence="2" key="1">
    <citation type="submission" date="2016-11" db="EMBL/GenBank/DDBJ databases">
        <authorList>
            <person name="Varghese N."/>
            <person name="Submissions S."/>
        </authorList>
    </citation>
    <scope>NUCLEOTIDE SEQUENCE [LARGE SCALE GENOMIC DNA]</scope>
    <source>
        <strain evidence="2">DSM 24579</strain>
    </source>
</reference>
<dbReference type="PROSITE" id="PS51257">
    <property type="entry name" value="PROKAR_LIPOPROTEIN"/>
    <property type="match status" value="1"/>
</dbReference>
<evidence type="ECO:0008006" key="3">
    <source>
        <dbReference type="Google" id="ProtNLM"/>
    </source>
</evidence>
<sequence>MKKTVLALMCVAITTLYSCRENTQEKTEEAVEAFGKDIENNVNKATDKVKEGAEKVEDGARKVGKEIDEEIEKIDDKSDH</sequence>
<dbReference type="RefSeq" id="WP_072878623.1">
    <property type="nucleotide sequence ID" value="NZ_FQVT01000004.1"/>
</dbReference>
<dbReference type="EMBL" id="FQVT01000004">
    <property type="protein sequence ID" value="SHG02021.1"/>
    <property type="molecule type" value="Genomic_DNA"/>
</dbReference>
<dbReference type="STRING" id="1073325.SAMN05444483_104121"/>